<keyword evidence="1" id="KW-1133">Transmembrane helix</keyword>
<dbReference type="EMBL" id="JAPDOD010000095">
    <property type="protein sequence ID" value="MDA0167248.1"/>
    <property type="molecule type" value="Genomic_DNA"/>
</dbReference>
<proteinExistence type="predicted"/>
<dbReference type="AlphaFoldDB" id="A0A9X3SBS3"/>
<dbReference type="Proteomes" id="UP001149140">
    <property type="component" value="Unassembled WGS sequence"/>
</dbReference>
<organism evidence="2 3">
    <name type="scientific">Solirubrobacter ginsenosidimutans</name>
    <dbReference type="NCBI Taxonomy" id="490573"/>
    <lineage>
        <taxon>Bacteria</taxon>
        <taxon>Bacillati</taxon>
        <taxon>Actinomycetota</taxon>
        <taxon>Thermoleophilia</taxon>
        <taxon>Solirubrobacterales</taxon>
        <taxon>Solirubrobacteraceae</taxon>
        <taxon>Solirubrobacter</taxon>
    </lineage>
</organism>
<keyword evidence="1" id="KW-0472">Membrane</keyword>
<reference evidence="2" key="1">
    <citation type="submission" date="2022-10" db="EMBL/GenBank/DDBJ databases">
        <title>The WGS of Solirubrobacter ginsenosidimutans DSM 21036.</title>
        <authorList>
            <person name="Jiang Z."/>
        </authorList>
    </citation>
    <scope>NUCLEOTIDE SEQUENCE</scope>
    <source>
        <strain evidence="2">DSM 21036</strain>
    </source>
</reference>
<name>A0A9X3SBS3_9ACTN</name>
<evidence type="ECO:0000256" key="1">
    <source>
        <dbReference type="SAM" id="Phobius"/>
    </source>
</evidence>
<gene>
    <name evidence="2" type="ORF">OM076_43715</name>
</gene>
<sequence length="64" mass="6645">MAIAQLLLGLVLVFAGAGMILARRVIGARNARAGGWKTATPVLWVFLGVLLVMNGALQITLSAV</sequence>
<dbReference type="RefSeq" id="WP_270046496.1">
    <property type="nucleotide sequence ID" value="NZ_JAPDOD010000095.1"/>
</dbReference>
<comment type="caution">
    <text evidence="2">The sequence shown here is derived from an EMBL/GenBank/DDBJ whole genome shotgun (WGS) entry which is preliminary data.</text>
</comment>
<keyword evidence="1" id="KW-0812">Transmembrane</keyword>
<protein>
    <submittedName>
        <fullName evidence="2">Uncharacterized protein</fullName>
    </submittedName>
</protein>
<evidence type="ECO:0000313" key="3">
    <source>
        <dbReference type="Proteomes" id="UP001149140"/>
    </source>
</evidence>
<feature type="transmembrane region" description="Helical" evidence="1">
    <location>
        <begin position="43"/>
        <end position="61"/>
    </location>
</feature>
<keyword evidence="3" id="KW-1185">Reference proteome</keyword>
<accession>A0A9X3SBS3</accession>
<evidence type="ECO:0000313" key="2">
    <source>
        <dbReference type="EMBL" id="MDA0167248.1"/>
    </source>
</evidence>